<reference evidence="2" key="1">
    <citation type="submission" date="2021-06" db="EMBL/GenBank/DDBJ databases">
        <authorList>
            <person name="Hodson N. C."/>
            <person name="Mongue J. A."/>
            <person name="Jaron S. K."/>
        </authorList>
    </citation>
    <scope>NUCLEOTIDE SEQUENCE</scope>
</reference>
<sequence>MGHKSIVSGIFTNFLFGAILYGINIFAQKTKDQQTLLYGIAGLAAASTLVLYAFVWKWNNVRTWSFYLVYVPIFLTSTFDFLLTVDILREPNGTLLKEYLGIKDPHVHNVVSTNYAFFDGTILHIVNFIALCRLGSGKTSRSLQLVSATGLSMMCFVYGFCTLTSGLPLHLLTKILLAILAIYAFLIPAGVLKIPRGFTLSHKQGSGIAPKLLALITLPLLVAAGAVIVAKALVLNGVKNEYLEIVRLNDPLIFLNDVEKTFPFIAGVIWQNVIVSLPLLIIGFIYHFKASKPTILWELSIINLGLTLMNQFVFIGGSLFWKTPKNLQVNPANVTFWIINLVPVVGTLAQV</sequence>
<feature type="transmembrane region" description="Helical" evidence="1">
    <location>
        <begin position="6"/>
        <end position="23"/>
    </location>
</feature>
<feature type="transmembrane region" description="Helical" evidence="1">
    <location>
        <begin position="35"/>
        <end position="55"/>
    </location>
</feature>
<proteinExistence type="predicted"/>
<organism evidence="2 3">
    <name type="scientific">Allacma fusca</name>
    <dbReference type="NCBI Taxonomy" id="39272"/>
    <lineage>
        <taxon>Eukaryota</taxon>
        <taxon>Metazoa</taxon>
        <taxon>Ecdysozoa</taxon>
        <taxon>Arthropoda</taxon>
        <taxon>Hexapoda</taxon>
        <taxon>Collembola</taxon>
        <taxon>Symphypleona</taxon>
        <taxon>Sminthuridae</taxon>
        <taxon>Allacma</taxon>
    </lineage>
</organism>
<evidence type="ECO:0000313" key="2">
    <source>
        <dbReference type="EMBL" id="CAG7828134.1"/>
    </source>
</evidence>
<feature type="transmembrane region" description="Helical" evidence="1">
    <location>
        <begin position="171"/>
        <end position="192"/>
    </location>
</feature>
<evidence type="ECO:0000256" key="1">
    <source>
        <dbReference type="SAM" id="Phobius"/>
    </source>
</evidence>
<dbReference type="AlphaFoldDB" id="A0A8J2PLL4"/>
<feature type="transmembrane region" description="Helical" evidence="1">
    <location>
        <begin position="212"/>
        <end position="234"/>
    </location>
</feature>
<dbReference type="Proteomes" id="UP000708208">
    <property type="component" value="Unassembled WGS sequence"/>
</dbReference>
<keyword evidence="1" id="KW-0472">Membrane</keyword>
<feature type="transmembrane region" description="Helical" evidence="1">
    <location>
        <begin position="264"/>
        <end position="288"/>
    </location>
</feature>
<dbReference type="EMBL" id="CAJVCH010546235">
    <property type="protein sequence ID" value="CAG7828134.1"/>
    <property type="molecule type" value="Genomic_DNA"/>
</dbReference>
<comment type="caution">
    <text evidence="2">The sequence shown here is derived from an EMBL/GenBank/DDBJ whole genome shotgun (WGS) entry which is preliminary data.</text>
</comment>
<keyword evidence="3" id="KW-1185">Reference proteome</keyword>
<feature type="transmembrane region" description="Helical" evidence="1">
    <location>
        <begin position="300"/>
        <end position="321"/>
    </location>
</feature>
<keyword evidence="1" id="KW-0812">Transmembrane</keyword>
<keyword evidence="1" id="KW-1133">Transmembrane helix</keyword>
<gene>
    <name evidence="2" type="ORF">AFUS01_LOCUS38080</name>
</gene>
<feature type="transmembrane region" description="Helical" evidence="1">
    <location>
        <begin position="67"/>
        <end position="88"/>
    </location>
</feature>
<accession>A0A8J2PLL4</accession>
<evidence type="ECO:0000313" key="3">
    <source>
        <dbReference type="Proteomes" id="UP000708208"/>
    </source>
</evidence>
<feature type="transmembrane region" description="Helical" evidence="1">
    <location>
        <begin position="143"/>
        <end position="165"/>
    </location>
</feature>
<protein>
    <submittedName>
        <fullName evidence="2">Uncharacterized protein</fullName>
    </submittedName>
</protein>
<name>A0A8J2PLL4_9HEXA</name>